<dbReference type="GO" id="GO:0000271">
    <property type="term" value="P:polysaccharide biosynthetic process"/>
    <property type="evidence" value="ECO:0007669"/>
    <property type="project" value="InterPro"/>
</dbReference>
<comment type="subcellular location">
    <subcellularLocation>
        <location evidence="1">Membrane</location>
        <topology evidence="1">Multi-pass membrane protein</topology>
    </subcellularLocation>
</comment>
<dbReference type="InterPro" id="IPR051401">
    <property type="entry name" value="GtrA_CellWall_Glycosyl"/>
</dbReference>
<proteinExistence type="inferred from homology"/>
<comment type="caution">
    <text evidence="8">The sequence shown here is derived from an EMBL/GenBank/DDBJ whole genome shotgun (WGS) entry which is preliminary data.</text>
</comment>
<accession>A0A940M5K3</accession>
<evidence type="ECO:0000313" key="9">
    <source>
        <dbReference type="Proteomes" id="UP000670475"/>
    </source>
</evidence>
<dbReference type="AlphaFoldDB" id="A0A940M5K3"/>
<organism evidence="8 9">
    <name type="scientific">Streptomyces montanisoli</name>
    <dbReference type="NCBI Taxonomy" id="2798581"/>
    <lineage>
        <taxon>Bacteria</taxon>
        <taxon>Bacillati</taxon>
        <taxon>Actinomycetota</taxon>
        <taxon>Actinomycetes</taxon>
        <taxon>Kitasatosporales</taxon>
        <taxon>Streptomycetaceae</taxon>
        <taxon>Streptomyces</taxon>
    </lineage>
</organism>
<reference evidence="8" key="1">
    <citation type="submission" date="2021-03" db="EMBL/GenBank/DDBJ databases">
        <title>Whole genome sequence of Streptomyces bomunensis MMS17-BM035.</title>
        <authorList>
            <person name="Lee J.H."/>
        </authorList>
    </citation>
    <scope>NUCLEOTIDE SEQUENCE</scope>
    <source>
        <strain evidence="8">MMS17-BM035</strain>
    </source>
</reference>
<evidence type="ECO:0000256" key="5">
    <source>
        <dbReference type="ARBA" id="ARBA00023136"/>
    </source>
</evidence>
<protein>
    <submittedName>
        <fullName evidence="8">GtrA family protein</fullName>
    </submittedName>
</protein>
<feature type="transmembrane region" description="Helical" evidence="6">
    <location>
        <begin position="188"/>
        <end position="207"/>
    </location>
</feature>
<keyword evidence="3 6" id="KW-0812">Transmembrane</keyword>
<name>A0A940M5K3_9ACTN</name>
<gene>
    <name evidence="8" type="ORF">JFN87_03360</name>
</gene>
<comment type="similarity">
    <text evidence="2">Belongs to the GtrA family.</text>
</comment>
<feature type="transmembrane region" description="Helical" evidence="6">
    <location>
        <begin position="125"/>
        <end position="145"/>
    </location>
</feature>
<keyword evidence="9" id="KW-1185">Reference proteome</keyword>
<dbReference type="PANTHER" id="PTHR38459:SF1">
    <property type="entry name" value="PROPHAGE BACTOPRENOL-LINKED GLUCOSE TRANSLOCASE HOMOLOG"/>
    <property type="match status" value="1"/>
</dbReference>
<dbReference type="GO" id="GO:0005886">
    <property type="term" value="C:plasma membrane"/>
    <property type="evidence" value="ECO:0007669"/>
    <property type="project" value="TreeGrafter"/>
</dbReference>
<evidence type="ECO:0000259" key="7">
    <source>
        <dbReference type="Pfam" id="PF04138"/>
    </source>
</evidence>
<evidence type="ECO:0000256" key="1">
    <source>
        <dbReference type="ARBA" id="ARBA00004141"/>
    </source>
</evidence>
<dbReference type="InterPro" id="IPR007267">
    <property type="entry name" value="GtrA_DPMS_TM"/>
</dbReference>
<feature type="domain" description="GtrA/DPMS transmembrane" evidence="7">
    <location>
        <begin position="94"/>
        <end position="214"/>
    </location>
</feature>
<evidence type="ECO:0000313" key="8">
    <source>
        <dbReference type="EMBL" id="MBP0456539.1"/>
    </source>
</evidence>
<evidence type="ECO:0000256" key="4">
    <source>
        <dbReference type="ARBA" id="ARBA00022989"/>
    </source>
</evidence>
<evidence type="ECO:0000256" key="6">
    <source>
        <dbReference type="SAM" id="Phobius"/>
    </source>
</evidence>
<dbReference type="PANTHER" id="PTHR38459">
    <property type="entry name" value="PROPHAGE BACTOPRENOL-LINKED GLUCOSE TRANSLOCASE HOMOLOG"/>
    <property type="match status" value="1"/>
</dbReference>
<evidence type="ECO:0000256" key="3">
    <source>
        <dbReference type="ARBA" id="ARBA00022692"/>
    </source>
</evidence>
<keyword evidence="5 6" id="KW-0472">Membrane</keyword>
<feature type="transmembrane region" description="Helical" evidence="6">
    <location>
        <begin position="157"/>
        <end position="176"/>
    </location>
</feature>
<dbReference type="Pfam" id="PF04138">
    <property type="entry name" value="GtrA_DPMS_TM"/>
    <property type="match status" value="1"/>
</dbReference>
<dbReference type="Proteomes" id="UP000670475">
    <property type="component" value="Unassembled WGS sequence"/>
</dbReference>
<feature type="transmembrane region" description="Helical" evidence="6">
    <location>
        <begin position="92"/>
        <end position="113"/>
    </location>
</feature>
<sequence length="255" mass="27711">MRPAPRRRAAPVVRLPSRRCAVRGQGCEVCPVAGYLFRRTRTPRTPRTLRAARRGTLHVLLHLVGGGLVRTDTRTVRTPPQARARAGLASELVRFALVGGAGVLVNLLVFNLLRHSTHLPVVRASIVATVVSIGFNYLGFRYFAYRECDKSEGARELTLFLLFSAAGLVIENGTLYTATYGFGWHSPLQSNVFKFLGIGLATLFRFWSYRSWVFRTLPGVVRRGEGERECVSLAKERARGGGDGGGGAGQGGGAG</sequence>
<dbReference type="EMBL" id="JAGIQL010000007">
    <property type="protein sequence ID" value="MBP0456539.1"/>
    <property type="molecule type" value="Genomic_DNA"/>
</dbReference>
<evidence type="ECO:0000256" key="2">
    <source>
        <dbReference type="ARBA" id="ARBA00009399"/>
    </source>
</evidence>
<keyword evidence="4 6" id="KW-1133">Transmembrane helix</keyword>